<dbReference type="Proteomes" id="UP000464317">
    <property type="component" value="Chromosome"/>
</dbReference>
<gene>
    <name evidence="2" type="ORF">JPM2_5500</name>
</gene>
<keyword evidence="3" id="KW-1185">Reference proteome</keyword>
<organism evidence="2 3">
    <name type="scientific">Mycoplasmopsis felis</name>
    <dbReference type="NCBI Taxonomy" id="33923"/>
    <lineage>
        <taxon>Bacteria</taxon>
        <taxon>Bacillati</taxon>
        <taxon>Mycoplasmatota</taxon>
        <taxon>Mycoplasmoidales</taxon>
        <taxon>Metamycoplasmataceae</taxon>
        <taxon>Mycoplasmopsis</taxon>
    </lineage>
</organism>
<evidence type="ECO:0000313" key="3">
    <source>
        <dbReference type="Proteomes" id="UP000464317"/>
    </source>
</evidence>
<keyword evidence="1" id="KW-1133">Transmembrane helix</keyword>
<keyword evidence="1" id="KW-0812">Transmembrane</keyword>
<reference evidence="2 3" key="1">
    <citation type="submission" date="2020-01" db="EMBL/GenBank/DDBJ databases">
        <title>Complete genome sequence of Mycoplasma felis strain Myco-2.</title>
        <authorList>
            <person name="Kinoshita Y."/>
            <person name="Niwa H."/>
            <person name="Uchida-Fujii E."/>
            <person name="Nukada T."/>
        </authorList>
    </citation>
    <scope>NUCLEOTIDE SEQUENCE [LARGE SCALE GENOMIC DNA]</scope>
    <source>
        <strain evidence="2 3">Myco-2</strain>
    </source>
</reference>
<accession>A0A809S162</accession>
<feature type="transmembrane region" description="Helical" evidence="1">
    <location>
        <begin position="51"/>
        <end position="81"/>
    </location>
</feature>
<protein>
    <submittedName>
        <fullName evidence="2">Uncharacterized protein</fullName>
    </submittedName>
</protein>
<sequence>MKKIGITTSVALFLIIISFAIFMPLYVFVFFPNEKPIFFEFIRYKPRIYGFTALGTFLVNFFSIVLSSTGVYIIGFLYLWIINRNKFFHSLFPIFFLAKLKTRKFNINNKSKKILIYIVKLFFHFCLNSIFRKWYFLNGVKI</sequence>
<feature type="transmembrane region" description="Helical" evidence="1">
    <location>
        <begin position="114"/>
        <end position="131"/>
    </location>
</feature>
<dbReference type="KEGG" id="mfel:JPM2_5500"/>
<feature type="transmembrane region" description="Helical" evidence="1">
    <location>
        <begin position="6"/>
        <end position="31"/>
    </location>
</feature>
<keyword evidence="1" id="KW-0472">Membrane</keyword>
<dbReference type="EMBL" id="AP022325">
    <property type="protein sequence ID" value="BBU47857.1"/>
    <property type="molecule type" value="Genomic_DNA"/>
</dbReference>
<proteinExistence type="predicted"/>
<evidence type="ECO:0000256" key="1">
    <source>
        <dbReference type="SAM" id="Phobius"/>
    </source>
</evidence>
<name>A0A809S162_9BACT</name>
<evidence type="ECO:0000313" key="2">
    <source>
        <dbReference type="EMBL" id="BBU47857.1"/>
    </source>
</evidence>
<dbReference type="AlphaFoldDB" id="A0A809S162"/>